<keyword evidence="1" id="KW-0732">Signal</keyword>
<feature type="signal peptide" evidence="1">
    <location>
        <begin position="1"/>
        <end position="20"/>
    </location>
</feature>
<protein>
    <submittedName>
        <fullName evidence="2">GLPGLI family protein</fullName>
    </submittedName>
</protein>
<dbReference type="OrthoDB" id="1440774at2"/>
<feature type="chain" id="PRO_5022800760" evidence="1">
    <location>
        <begin position="21"/>
        <end position="280"/>
    </location>
</feature>
<organism evidence="2 3">
    <name type="scientific">Subsaximicrobium wynnwilliamsii</name>
    <dbReference type="NCBI Taxonomy" id="291179"/>
    <lineage>
        <taxon>Bacteria</taxon>
        <taxon>Pseudomonadati</taxon>
        <taxon>Bacteroidota</taxon>
        <taxon>Flavobacteriia</taxon>
        <taxon>Flavobacteriales</taxon>
        <taxon>Flavobacteriaceae</taxon>
        <taxon>Subsaximicrobium</taxon>
    </lineage>
</organism>
<evidence type="ECO:0000313" key="3">
    <source>
        <dbReference type="Proteomes" id="UP000321578"/>
    </source>
</evidence>
<dbReference type="AlphaFoldDB" id="A0A5C6ZAI1"/>
<comment type="caution">
    <text evidence="2">The sequence shown here is derived from an EMBL/GenBank/DDBJ whole genome shotgun (WGS) entry which is preliminary data.</text>
</comment>
<dbReference type="NCBIfam" id="TIGR01200">
    <property type="entry name" value="GLPGLI"/>
    <property type="match status" value="1"/>
</dbReference>
<keyword evidence="3" id="KW-1185">Reference proteome</keyword>
<proteinExistence type="predicted"/>
<dbReference type="RefSeq" id="WP_147088426.1">
    <property type="nucleotide sequence ID" value="NZ_VORM01000049.1"/>
</dbReference>
<dbReference type="InterPro" id="IPR005901">
    <property type="entry name" value="GLPGLI"/>
</dbReference>
<evidence type="ECO:0000256" key="1">
    <source>
        <dbReference type="SAM" id="SignalP"/>
    </source>
</evidence>
<reference evidence="2 3" key="1">
    <citation type="submission" date="2019-08" db="EMBL/GenBank/DDBJ databases">
        <title>Genomes of Subsaximicrobium wynnwilliamsii strains.</title>
        <authorList>
            <person name="Bowman J.P."/>
        </authorList>
    </citation>
    <scope>NUCLEOTIDE SEQUENCE [LARGE SCALE GENOMIC DNA]</scope>
    <source>
        <strain evidence="2 3">2-80-2</strain>
    </source>
</reference>
<dbReference type="Pfam" id="PF09697">
    <property type="entry name" value="Porph_ging"/>
    <property type="match status" value="1"/>
</dbReference>
<accession>A0A5C6ZAI1</accession>
<dbReference type="Proteomes" id="UP000321578">
    <property type="component" value="Unassembled WGS sequence"/>
</dbReference>
<sequence>MKIYKYLIIGLFSIPFFLFSQENQINNSNDVGSVEYIFKIPAEKTIYKTAFLKFNDSISNFIYNKIGMESSRKTGIDSDGSSINVNFSVSDEQGAIVHRNFKSKEIRTRIATIRKLFESYYYDDNWIEIEWEIKGKIKKIGEFTAQKAIGKFRGREYTVWFTEEIPLPYGPWKLFGLPGLILEAEDSEKMFEIKFVSIKYPCNDCELDVSKPTAKEEKTLKEYVEFRDNYNDYVYRKMKSRLPRNLAKNFRKGPQKNNGRKYRDEKVFEWETETIDDKKD</sequence>
<evidence type="ECO:0000313" key="2">
    <source>
        <dbReference type="EMBL" id="TXD86643.1"/>
    </source>
</evidence>
<name>A0A5C6ZAI1_9FLAO</name>
<dbReference type="EMBL" id="VORO01000045">
    <property type="protein sequence ID" value="TXD86643.1"/>
    <property type="molecule type" value="Genomic_DNA"/>
</dbReference>
<gene>
    <name evidence="2" type="ORF">ESY86_19675</name>
</gene>